<dbReference type="Gene3D" id="3.10.20.90">
    <property type="entry name" value="Phosphatidylinositol 3-kinase Catalytic Subunit, Chain A, domain 1"/>
    <property type="match status" value="1"/>
</dbReference>
<evidence type="ECO:0000259" key="6">
    <source>
        <dbReference type="PROSITE" id="PS51519"/>
    </source>
</evidence>
<feature type="compositionally biased region" description="Basic and acidic residues" evidence="5">
    <location>
        <begin position="724"/>
        <end position="733"/>
    </location>
</feature>
<keyword evidence="3" id="KW-0804">Transcription</keyword>
<proteinExistence type="predicted"/>
<dbReference type="SMART" id="SM00666">
    <property type="entry name" value="PB1"/>
    <property type="match status" value="1"/>
</dbReference>
<dbReference type="InterPro" id="IPR053793">
    <property type="entry name" value="PB1-like"/>
</dbReference>
<dbReference type="Pfam" id="PF22922">
    <property type="entry name" value="GAF_NLP"/>
    <property type="match status" value="1"/>
</dbReference>
<dbReference type="OrthoDB" id="6270329at2759"/>
<feature type="region of interest" description="Disordered" evidence="5">
    <location>
        <begin position="666"/>
        <end position="685"/>
    </location>
</feature>
<evidence type="ECO:0000256" key="4">
    <source>
        <dbReference type="ARBA" id="ARBA00023242"/>
    </source>
</evidence>
<reference evidence="8 9" key="1">
    <citation type="journal article" date="2019" name="Nat. Plants">
        <title>Stout camphor tree genome fills gaps in understanding of flowering plant genome evolution.</title>
        <authorList>
            <person name="Chaw S.M."/>
            <person name="Liu Y.C."/>
            <person name="Wu Y.W."/>
            <person name="Wang H.Y."/>
            <person name="Lin C.I."/>
            <person name="Wu C.S."/>
            <person name="Ke H.M."/>
            <person name="Chang L.Y."/>
            <person name="Hsu C.Y."/>
            <person name="Yang H.T."/>
            <person name="Sudianto E."/>
            <person name="Hsu M.H."/>
            <person name="Wu K.P."/>
            <person name="Wang L.N."/>
            <person name="Leebens-Mack J.H."/>
            <person name="Tsai I.J."/>
        </authorList>
    </citation>
    <scope>NUCLEOTIDE SEQUENCE [LARGE SCALE GENOMIC DNA]</scope>
    <source>
        <strain evidence="9">cv. Chaw 1501</strain>
        <tissue evidence="8">Young leaves</tissue>
    </source>
</reference>
<sequence length="865" mass="96389">MDFGIMDDLLLGGCWLESMNCSYHVQEGAKSSGQSDSYLAEEGRNLNGGGMINPSSELSRRWWIQPRPNPGAAASVRERLVHVLNHIKESTKDGDVLIQIWAPIKKGGRKVLTTCGQPFSLNPHCQRLVNYRMVSTNYLFSAEEDSDMVAGLPGRVFLGRLPEWTPDVRYFSSEEYLRVDYAHHYDIRGSLVLPFFERGSHACLGVVEVVMTTQKINYHPDLENICSALQASNTSYQVVLPEILEIMRAVCETHQLPLAQTWVPCIQQGKKGSRHTDENYVDCVSTVDAACFVANPHFWGFHDACSEHHLFRGQGVVGKAFATNQLCFSMDITALSKAEYPLSHHARMFGLRAAVAIRLRTIYTRTTDYVLEFFLPVDCSNNEEQKLMAQLTSLRVVTEKELDNETDFSINKVAPSALAKPISAGRLNNNKMSEAGIDPSIGTSGEKSLWTPSFTEAQQKGKNILHPAPVPMESQKQGSKDFDVTGHWDNPELVLHPRRILSNSKQHQQGLCKENVEGDDSSFGKPSIESTANAVEKRRIKTEKTVSLQVLRQYFAGSLKDAAKSIGVCPTTLKRICRQHGITRWPSRKIKKVGNSLRKLQVVIDSVQGAEGVVQISPVYANFPKTYGSDFPSQNLSRSDMLSTLEQTGHPKSSTRQPKGVFSIGSPLENSQPLHAKSSSSLSCSTAVQSQHHATQLFGSKDATKAESKSRMLKRACSEAELHALSKREETRPPSRSHSHKSLCERPSFGSSSSLRESISLPQDCNSVRVKVAYGEEKVRFRLQPSWGFQDLMLEIASRFNIDDANAIDLKYLDDDSEWVMLKCDADLQECKDLYKSSRMHLIKLTVDFVSQPDTRNSLGNTALS</sequence>
<dbReference type="PANTHER" id="PTHR32002">
    <property type="entry name" value="PROTEIN NLP8"/>
    <property type="match status" value="1"/>
</dbReference>
<gene>
    <name evidence="8" type="ORF">CKAN_00703800</name>
</gene>
<evidence type="ECO:0008006" key="10">
    <source>
        <dbReference type="Google" id="ProtNLM"/>
    </source>
</evidence>
<dbReference type="PROSITE" id="PS51745">
    <property type="entry name" value="PB1"/>
    <property type="match status" value="1"/>
</dbReference>
<keyword evidence="1" id="KW-0805">Transcription regulation</keyword>
<evidence type="ECO:0000256" key="5">
    <source>
        <dbReference type="SAM" id="MobiDB-lite"/>
    </source>
</evidence>
<feature type="region of interest" description="Disordered" evidence="5">
    <location>
        <begin position="724"/>
        <end position="757"/>
    </location>
</feature>
<dbReference type="InterPro" id="IPR055081">
    <property type="entry name" value="NLP1-9_GAF"/>
</dbReference>
<feature type="domain" description="PB1" evidence="7">
    <location>
        <begin position="767"/>
        <end position="850"/>
    </location>
</feature>
<name>A0A3S3MRV7_9MAGN</name>
<dbReference type="InterPro" id="IPR034891">
    <property type="entry name" value="PB1_NLP"/>
</dbReference>
<accession>A0A3S3MRV7</accession>
<dbReference type="GO" id="GO:0003677">
    <property type="term" value="F:DNA binding"/>
    <property type="evidence" value="ECO:0007669"/>
    <property type="project" value="UniProtKB-KW"/>
</dbReference>
<keyword evidence="9" id="KW-1185">Reference proteome</keyword>
<dbReference type="PROSITE" id="PS51519">
    <property type="entry name" value="RWP_RK"/>
    <property type="match status" value="1"/>
</dbReference>
<dbReference type="EMBL" id="QPKB01000003">
    <property type="protein sequence ID" value="RWR78501.1"/>
    <property type="molecule type" value="Genomic_DNA"/>
</dbReference>
<keyword evidence="2" id="KW-0238">DNA-binding</keyword>
<dbReference type="SUPFAM" id="SSF54277">
    <property type="entry name" value="CAD &amp; PB1 domains"/>
    <property type="match status" value="1"/>
</dbReference>
<dbReference type="Proteomes" id="UP000283530">
    <property type="component" value="Unassembled WGS sequence"/>
</dbReference>
<dbReference type="PANTHER" id="PTHR32002:SF44">
    <property type="entry name" value="PROTEIN NLP4"/>
    <property type="match status" value="1"/>
</dbReference>
<evidence type="ECO:0000259" key="7">
    <source>
        <dbReference type="PROSITE" id="PS51745"/>
    </source>
</evidence>
<evidence type="ECO:0000313" key="8">
    <source>
        <dbReference type="EMBL" id="RWR78501.1"/>
    </source>
</evidence>
<dbReference type="InterPro" id="IPR003035">
    <property type="entry name" value="RWP-RK_dom"/>
</dbReference>
<evidence type="ECO:0000256" key="3">
    <source>
        <dbReference type="ARBA" id="ARBA00023163"/>
    </source>
</evidence>
<feature type="compositionally biased region" description="Low complexity" evidence="5">
    <location>
        <begin position="748"/>
        <end position="757"/>
    </location>
</feature>
<protein>
    <recommendedName>
        <fullName evidence="10">Protein NLP2</fullName>
    </recommendedName>
</protein>
<dbReference type="InterPro" id="IPR000270">
    <property type="entry name" value="PB1_dom"/>
</dbReference>
<keyword evidence="4" id="KW-0539">Nucleus</keyword>
<feature type="domain" description="RWP-RK" evidence="6">
    <location>
        <begin position="532"/>
        <end position="613"/>
    </location>
</feature>
<comment type="caution">
    <text evidence="8">The sequence shown here is derived from an EMBL/GenBank/DDBJ whole genome shotgun (WGS) entry which is preliminary data.</text>
</comment>
<dbReference type="Pfam" id="PF00564">
    <property type="entry name" value="PB1"/>
    <property type="match status" value="1"/>
</dbReference>
<organism evidence="8 9">
    <name type="scientific">Cinnamomum micranthum f. kanehirae</name>
    <dbReference type="NCBI Taxonomy" id="337451"/>
    <lineage>
        <taxon>Eukaryota</taxon>
        <taxon>Viridiplantae</taxon>
        <taxon>Streptophyta</taxon>
        <taxon>Embryophyta</taxon>
        <taxon>Tracheophyta</taxon>
        <taxon>Spermatophyta</taxon>
        <taxon>Magnoliopsida</taxon>
        <taxon>Magnoliidae</taxon>
        <taxon>Laurales</taxon>
        <taxon>Lauraceae</taxon>
        <taxon>Cinnamomum</taxon>
    </lineage>
</organism>
<evidence type="ECO:0000313" key="9">
    <source>
        <dbReference type="Proteomes" id="UP000283530"/>
    </source>
</evidence>
<evidence type="ECO:0000256" key="1">
    <source>
        <dbReference type="ARBA" id="ARBA00023015"/>
    </source>
</evidence>
<dbReference type="AlphaFoldDB" id="A0A3S3MRV7"/>
<dbReference type="CDD" id="cd06407">
    <property type="entry name" value="PB1_NLP"/>
    <property type="match status" value="1"/>
</dbReference>
<dbReference type="Pfam" id="PF02042">
    <property type="entry name" value="RWP-RK"/>
    <property type="match status" value="1"/>
</dbReference>
<evidence type="ECO:0000256" key="2">
    <source>
        <dbReference type="ARBA" id="ARBA00023125"/>
    </source>
</evidence>
<dbReference type="STRING" id="337451.A0A3S3MRV7"/>
<dbReference type="GO" id="GO:0003700">
    <property type="term" value="F:DNA-binding transcription factor activity"/>
    <property type="evidence" value="ECO:0007669"/>
    <property type="project" value="InterPro"/>
</dbReference>
<dbReference type="InterPro" id="IPR045012">
    <property type="entry name" value="NLP"/>
</dbReference>